<dbReference type="GO" id="GO:0009360">
    <property type="term" value="C:DNA polymerase III complex"/>
    <property type="evidence" value="ECO:0007669"/>
    <property type="project" value="InterPro"/>
</dbReference>
<dbReference type="Gene3D" id="3.70.10.10">
    <property type="match status" value="1"/>
</dbReference>
<dbReference type="PANTHER" id="PTHR30478">
    <property type="entry name" value="DNA POLYMERASE III SUBUNIT BETA"/>
    <property type="match status" value="1"/>
</dbReference>
<accession>A0A0E3ZRI2</accession>
<dbReference type="Proteomes" id="UP000033054">
    <property type="component" value="Chromosome"/>
</dbReference>
<dbReference type="PATRIC" id="fig|1379870.5.peg.163"/>
<dbReference type="InterPro" id="IPR022637">
    <property type="entry name" value="DNA_polIII_beta_cen"/>
</dbReference>
<evidence type="ECO:0000313" key="15">
    <source>
        <dbReference type="Proteomes" id="UP000033054"/>
    </source>
</evidence>
<keyword evidence="7 10" id="KW-0235">DNA replication</keyword>
<dbReference type="STRING" id="1379870.SD10_00755"/>
<keyword evidence="15" id="KW-1185">Reference proteome</keyword>
<dbReference type="GO" id="GO:0006271">
    <property type="term" value="P:DNA strand elongation involved in DNA replication"/>
    <property type="evidence" value="ECO:0007669"/>
    <property type="project" value="TreeGrafter"/>
</dbReference>
<dbReference type="Pfam" id="PF00712">
    <property type="entry name" value="DNA_pol3_beta"/>
    <property type="match status" value="1"/>
</dbReference>
<comment type="subcellular location">
    <subcellularLocation>
        <location evidence="1 10">Cytoplasm</location>
    </subcellularLocation>
</comment>
<sequence>MKFIVSSSVLLKNLQHINGVVATNPIVPILENFLFRIDVGADAGGGTLTVTASDLQTTMTTQIPVEASEGGAIAIPAKLLLDTLRSLPEQPVTVNIDTDTFGTEILTDNGRYKLSGENPIDFPKLPTVNKNMSVDMTSDVLLGAINNTVFATSTDDLRPAMTGVLLQLNEDNATFVATDGHRLIRYRRTDLNASASTSIIIPRKALQLLKASLPENVPVTAEFSQANASFSFGPTQLICRLIDERFPDYENAIPTNNPNVMTIGRTDLLNSLKRIMIYANRTTHQIRLSLKTNSLTISAEDLDYSNEANEKLLCDYDGDPMEIGFNAKLMAEVLSNLSAKMITLEMSAPNRAGLLIPADKEENEDILMLVMPVMLNTYA</sequence>
<feature type="domain" description="DNA polymerase III beta sliding clamp N-terminal" evidence="11">
    <location>
        <begin position="1"/>
        <end position="126"/>
    </location>
</feature>
<evidence type="ECO:0000256" key="6">
    <source>
        <dbReference type="ARBA" id="ARBA00022695"/>
    </source>
</evidence>
<dbReference type="GO" id="GO:0003677">
    <property type="term" value="F:DNA binding"/>
    <property type="evidence" value="ECO:0007669"/>
    <property type="project" value="UniProtKB-UniRule"/>
</dbReference>
<evidence type="ECO:0000259" key="13">
    <source>
        <dbReference type="Pfam" id="PF02768"/>
    </source>
</evidence>
<evidence type="ECO:0000259" key="11">
    <source>
        <dbReference type="Pfam" id="PF00712"/>
    </source>
</evidence>
<dbReference type="AlphaFoldDB" id="A0A0E3ZRI2"/>
<comment type="subunit">
    <text evidence="10">Forms a ring-shaped head-to-tail homodimer around DNA.</text>
</comment>
<comment type="function">
    <text evidence="10">Confers DNA tethering and processivity to DNA polymerases and other proteins. Acts as a clamp, forming a ring around DNA (a reaction catalyzed by the clamp-loading complex) which diffuses in an ATP-independent manner freely and bidirectionally along dsDNA. Initially characterized for its ability to contact the catalytic subunit of DNA polymerase III (Pol III), a complex, multichain enzyme responsible for most of the replicative synthesis in bacteria; Pol III exhibits 3'-5' exonuclease proofreading activity. The beta chain is required for initiation of replication as well as for processivity of DNA replication.</text>
</comment>
<dbReference type="GO" id="GO:0005737">
    <property type="term" value="C:cytoplasm"/>
    <property type="evidence" value="ECO:0007669"/>
    <property type="project" value="UniProtKB-SubCell"/>
</dbReference>
<dbReference type="InterPro" id="IPR022634">
    <property type="entry name" value="DNA_polIII_beta_N"/>
</dbReference>
<dbReference type="NCBIfam" id="TIGR00663">
    <property type="entry name" value="dnan"/>
    <property type="match status" value="1"/>
</dbReference>
<dbReference type="SUPFAM" id="SSF55979">
    <property type="entry name" value="DNA clamp"/>
    <property type="match status" value="3"/>
</dbReference>
<evidence type="ECO:0000256" key="8">
    <source>
        <dbReference type="ARBA" id="ARBA00022932"/>
    </source>
</evidence>
<reference evidence="14 15" key="1">
    <citation type="journal article" date="2014" name="Curr. Microbiol.">
        <title>Spirosoma radiotolerans sp. nov., a gamma-radiation-resistant bacterium isolated from gamma ray-irradiated soil.</title>
        <authorList>
            <person name="Lee J.J."/>
            <person name="Srinivasan S."/>
            <person name="Lim S."/>
            <person name="Joe M."/>
            <person name="Im S."/>
            <person name="Bae S.I."/>
            <person name="Park K.R."/>
            <person name="Han J.H."/>
            <person name="Park S.H."/>
            <person name="Joo B.M."/>
            <person name="Park S.J."/>
            <person name="Kim M.K."/>
        </authorList>
    </citation>
    <scope>NUCLEOTIDE SEQUENCE [LARGE SCALE GENOMIC DNA]</scope>
    <source>
        <strain evidence="14 15">DG5A</strain>
    </source>
</reference>
<dbReference type="Pfam" id="PF02768">
    <property type="entry name" value="DNA_pol3_beta_3"/>
    <property type="match status" value="1"/>
</dbReference>
<evidence type="ECO:0000256" key="1">
    <source>
        <dbReference type="ARBA" id="ARBA00004496"/>
    </source>
</evidence>
<dbReference type="OrthoDB" id="8421503at2"/>
<evidence type="ECO:0000256" key="10">
    <source>
        <dbReference type="PIRNR" id="PIRNR000804"/>
    </source>
</evidence>
<evidence type="ECO:0000256" key="7">
    <source>
        <dbReference type="ARBA" id="ARBA00022705"/>
    </source>
</evidence>
<comment type="similarity">
    <text evidence="2 10">Belongs to the beta sliding clamp family.</text>
</comment>
<evidence type="ECO:0000313" key="14">
    <source>
        <dbReference type="EMBL" id="AKD53653.1"/>
    </source>
</evidence>
<dbReference type="InterPro" id="IPR022635">
    <property type="entry name" value="DNA_polIII_beta_C"/>
</dbReference>
<evidence type="ECO:0000256" key="4">
    <source>
        <dbReference type="ARBA" id="ARBA00022490"/>
    </source>
</evidence>
<dbReference type="Gene3D" id="3.10.150.10">
    <property type="entry name" value="DNA Polymerase III, subunit A, domain 2"/>
    <property type="match status" value="1"/>
</dbReference>
<organism evidence="14 15">
    <name type="scientific">Spirosoma radiotolerans</name>
    <dbReference type="NCBI Taxonomy" id="1379870"/>
    <lineage>
        <taxon>Bacteria</taxon>
        <taxon>Pseudomonadati</taxon>
        <taxon>Bacteroidota</taxon>
        <taxon>Cytophagia</taxon>
        <taxon>Cytophagales</taxon>
        <taxon>Cytophagaceae</taxon>
        <taxon>Spirosoma</taxon>
    </lineage>
</organism>
<dbReference type="GO" id="GO:0008408">
    <property type="term" value="F:3'-5' exonuclease activity"/>
    <property type="evidence" value="ECO:0007669"/>
    <property type="project" value="InterPro"/>
</dbReference>
<dbReference type="InterPro" id="IPR001001">
    <property type="entry name" value="DNA_polIII_beta"/>
</dbReference>
<keyword evidence="9" id="KW-0238">DNA-binding</keyword>
<dbReference type="SMART" id="SM00480">
    <property type="entry name" value="POL3Bc"/>
    <property type="match status" value="1"/>
</dbReference>
<evidence type="ECO:0000256" key="5">
    <source>
        <dbReference type="ARBA" id="ARBA00022679"/>
    </source>
</evidence>
<evidence type="ECO:0000256" key="2">
    <source>
        <dbReference type="ARBA" id="ARBA00010752"/>
    </source>
</evidence>
<dbReference type="CDD" id="cd00140">
    <property type="entry name" value="beta_clamp"/>
    <property type="match status" value="1"/>
</dbReference>
<keyword evidence="8 10" id="KW-0239">DNA-directed DNA polymerase</keyword>
<feature type="domain" description="DNA polymerase III beta sliding clamp central" evidence="12">
    <location>
        <begin position="137"/>
        <end position="248"/>
    </location>
</feature>
<dbReference type="GO" id="GO:0003887">
    <property type="term" value="F:DNA-directed DNA polymerase activity"/>
    <property type="evidence" value="ECO:0007669"/>
    <property type="project" value="UniProtKB-UniRule"/>
</dbReference>
<keyword evidence="5 10" id="KW-0808">Transferase</keyword>
<dbReference type="RefSeq" id="WP_046375238.1">
    <property type="nucleotide sequence ID" value="NZ_CP010429.1"/>
</dbReference>
<evidence type="ECO:0000259" key="12">
    <source>
        <dbReference type="Pfam" id="PF02767"/>
    </source>
</evidence>
<dbReference type="PANTHER" id="PTHR30478:SF0">
    <property type="entry name" value="BETA SLIDING CLAMP"/>
    <property type="match status" value="1"/>
</dbReference>
<dbReference type="PIRSF" id="PIRSF000804">
    <property type="entry name" value="DNA_pol_III_b"/>
    <property type="match status" value="1"/>
</dbReference>
<dbReference type="InterPro" id="IPR046938">
    <property type="entry name" value="DNA_clamp_sf"/>
</dbReference>
<evidence type="ECO:0000256" key="3">
    <source>
        <dbReference type="ARBA" id="ARBA00021035"/>
    </source>
</evidence>
<keyword evidence="4 10" id="KW-0963">Cytoplasm</keyword>
<name>A0A0E3ZRI2_9BACT</name>
<dbReference type="EMBL" id="CP010429">
    <property type="protein sequence ID" value="AKD53653.1"/>
    <property type="molecule type" value="Genomic_DNA"/>
</dbReference>
<feature type="domain" description="DNA polymerase III beta sliding clamp C-terminal" evidence="13">
    <location>
        <begin position="252"/>
        <end position="372"/>
    </location>
</feature>
<dbReference type="Pfam" id="PF02767">
    <property type="entry name" value="DNA_pol3_beta_2"/>
    <property type="match status" value="1"/>
</dbReference>
<evidence type="ECO:0000256" key="9">
    <source>
        <dbReference type="ARBA" id="ARBA00023125"/>
    </source>
</evidence>
<dbReference type="HOGENOM" id="CLU_038149_4_1_10"/>
<protein>
    <recommendedName>
        <fullName evidence="3 10">Beta sliding clamp</fullName>
    </recommendedName>
</protein>
<dbReference type="KEGG" id="srd:SD10_00755"/>
<keyword evidence="6 10" id="KW-0548">Nucleotidyltransferase</keyword>
<gene>
    <name evidence="14" type="ORF">SD10_00755</name>
</gene>
<proteinExistence type="inferred from homology"/>